<comment type="caution">
    <text evidence="10">The sequence shown here is derived from an EMBL/GenBank/DDBJ whole genome shotgun (WGS) entry which is preliminary data.</text>
</comment>
<evidence type="ECO:0008006" key="12">
    <source>
        <dbReference type="Google" id="ProtNLM"/>
    </source>
</evidence>
<evidence type="ECO:0000313" key="11">
    <source>
        <dbReference type="Proteomes" id="UP000825935"/>
    </source>
</evidence>
<evidence type="ECO:0000256" key="5">
    <source>
        <dbReference type="ARBA" id="ARBA00022989"/>
    </source>
</evidence>
<dbReference type="Proteomes" id="UP000825935">
    <property type="component" value="Chromosome 25"/>
</dbReference>
<feature type="domain" description="Trichome birefringence-like N-terminal" evidence="9">
    <location>
        <begin position="93"/>
        <end position="145"/>
    </location>
</feature>
<dbReference type="OrthoDB" id="630188at2759"/>
<evidence type="ECO:0000256" key="6">
    <source>
        <dbReference type="ARBA" id="ARBA00023136"/>
    </source>
</evidence>
<keyword evidence="3 7" id="KW-0812">Transmembrane</keyword>
<dbReference type="Pfam" id="PF14416">
    <property type="entry name" value="PMR5N"/>
    <property type="match status" value="1"/>
</dbReference>
<evidence type="ECO:0000256" key="2">
    <source>
        <dbReference type="ARBA" id="ARBA00007727"/>
    </source>
</evidence>
<dbReference type="InterPro" id="IPR026057">
    <property type="entry name" value="TBL_C"/>
</dbReference>
<dbReference type="GO" id="GO:0005794">
    <property type="term" value="C:Golgi apparatus"/>
    <property type="evidence" value="ECO:0007669"/>
    <property type="project" value="TreeGrafter"/>
</dbReference>
<protein>
    <recommendedName>
        <fullName evidence="12">Trichome birefringence-like N-terminal domain-containing protein</fullName>
    </recommendedName>
</protein>
<evidence type="ECO:0000256" key="4">
    <source>
        <dbReference type="ARBA" id="ARBA00022968"/>
    </source>
</evidence>
<sequence>MKNSADVAIPATYQKEHIESPPRTQGLSFRLREKRSRVSAVFTIILGVVLLNSWWFLSRFVDSQSFDFLKLSAINSHGTDDEPVTGLSQMSDVCDFSRGKWVPVEKPPLYTNDTCKYIHRSQDCMKNGRPDRGYLNWRWQPLSCELPPFDAQLFLQSLKQKKMAFIGDSIARNHMHSLLCALSQVEDPRNVYFDVKEKDATWEFVSYNFTLSNIWSPFLVNHTFENNIYHIHLDIPDVVWSSQLPSYDIAILSTGYWYFRPSIYYMNNTILGTNPHSGINLTIFDKLPAMRQAWETVLNYMVDNFNGITIMRTITVPHFESGSWSTGGSCNKTQPLFDPYMNESLPWMSDAMSKVQNQEFKRAVEHIHSHAIGPKRLRLLNITYSSFLRPDGHPNSFRIMTPHEPRSDCLHWCLPGPIDTWNEILMQIILG</sequence>
<evidence type="ECO:0000256" key="1">
    <source>
        <dbReference type="ARBA" id="ARBA00004167"/>
    </source>
</evidence>
<dbReference type="AlphaFoldDB" id="A0A8T2RQE7"/>
<keyword evidence="11" id="KW-1185">Reference proteome</keyword>
<dbReference type="OMA" id="SGCTNER"/>
<reference evidence="10" key="1">
    <citation type="submission" date="2021-08" db="EMBL/GenBank/DDBJ databases">
        <title>WGS assembly of Ceratopteris richardii.</title>
        <authorList>
            <person name="Marchant D.B."/>
            <person name="Chen G."/>
            <person name="Jenkins J."/>
            <person name="Shu S."/>
            <person name="Leebens-Mack J."/>
            <person name="Grimwood J."/>
            <person name="Schmutz J."/>
            <person name="Soltis P."/>
            <person name="Soltis D."/>
            <person name="Chen Z.-H."/>
        </authorList>
    </citation>
    <scope>NUCLEOTIDE SEQUENCE</scope>
    <source>
        <strain evidence="10">Whitten #5841</strain>
        <tissue evidence="10">Leaf</tissue>
    </source>
</reference>
<evidence type="ECO:0000259" key="8">
    <source>
        <dbReference type="Pfam" id="PF13839"/>
    </source>
</evidence>
<dbReference type="InterPro" id="IPR025846">
    <property type="entry name" value="TBL_N"/>
</dbReference>
<dbReference type="InterPro" id="IPR029962">
    <property type="entry name" value="TBL"/>
</dbReference>
<dbReference type="GO" id="GO:0016020">
    <property type="term" value="C:membrane"/>
    <property type="evidence" value="ECO:0007669"/>
    <property type="project" value="UniProtKB-SubCell"/>
</dbReference>
<accession>A0A8T2RQE7</accession>
<evidence type="ECO:0000259" key="9">
    <source>
        <dbReference type="Pfam" id="PF14416"/>
    </source>
</evidence>
<name>A0A8T2RQE7_CERRI</name>
<evidence type="ECO:0000256" key="7">
    <source>
        <dbReference type="SAM" id="Phobius"/>
    </source>
</evidence>
<organism evidence="10 11">
    <name type="scientific">Ceratopteris richardii</name>
    <name type="common">Triangle waterfern</name>
    <dbReference type="NCBI Taxonomy" id="49495"/>
    <lineage>
        <taxon>Eukaryota</taxon>
        <taxon>Viridiplantae</taxon>
        <taxon>Streptophyta</taxon>
        <taxon>Embryophyta</taxon>
        <taxon>Tracheophyta</taxon>
        <taxon>Polypodiopsida</taxon>
        <taxon>Polypodiidae</taxon>
        <taxon>Polypodiales</taxon>
        <taxon>Pteridineae</taxon>
        <taxon>Pteridaceae</taxon>
        <taxon>Parkerioideae</taxon>
        <taxon>Ceratopteris</taxon>
    </lineage>
</organism>
<keyword evidence="4" id="KW-0735">Signal-anchor</keyword>
<dbReference type="PANTHER" id="PTHR32285:SF48">
    <property type="entry name" value="PROTEIN TRICHOME BIREFRINGENCE-LIKE 19"/>
    <property type="match status" value="1"/>
</dbReference>
<feature type="transmembrane region" description="Helical" evidence="7">
    <location>
        <begin position="38"/>
        <end position="57"/>
    </location>
</feature>
<dbReference type="EMBL" id="CM035430">
    <property type="protein sequence ID" value="KAH7297897.1"/>
    <property type="molecule type" value="Genomic_DNA"/>
</dbReference>
<dbReference type="PANTHER" id="PTHR32285">
    <property type="entry name" value="PROTEIN TRICHOME BIREFRINGENCE-LIKE 9-RELATED"/>
    <property type="match status" value="1"/>
</dbReference>
<dbReference type="Pfam" id="PF13839">
    <property type="entry name" value="PC-Esterase"/>
    <property type="match status" value="1"/>
</dbReference>
<comment type="similarity">
    <text evidence="2">Belongs to the PC-esterase family. TBL subfamily.</text>
</comment>
<evidence type="ECO:0000313" key="10">
    <source>
        <dbReference type="EMBL" id="KAH7297897.1"/>
    </source>
</evidence>
<gene>
    <name evidence="10" type="ORF">KP509_25G017400</name>
</gene>
<evidence type="ECO:0000256" key="3">
    <source>
        <dbReference type="ARBA" id="ARBA00022692"/>
    </source>
</evidence>
<comment type="subcellular location">
    <subcellularLocation>
        <location evidence="1">Membrane</location>
        <topology evidence="1">Single-pass membrane protein</topology>
    </subcellularLocation>
</comment>
<proteinExistence type="inferred from homology"/>
<feature type="domain" description="Trichome birefringence-like C-terminal" evidence="8">
    <location>
        <begin position="146"/>
        <end position="427"/>
    </location>
</feature>
<keyword evidence="5 7" id="KW-1133">Transmembrane helix</keyword>
<keyword evidence="6 7" id="KW-0472">Membrane</keyword>
<dbReference type="GO" id="GO:0016413">
    <property type="term" value="F:O-acetyltransferase activity"/>
    <property type="evidence" value="ECO:0007669"/>
    <property type="project" value="InterPro"/>
</dbReference>